<dbReference type="Proteomes" id="UP000295758">
    <property type="component" value="Unassembled WGS sequence"/>
</dbReference>
<gene>
    <name evidence="7" type="ORF">BY453_12046</name>
    <name evidence="8" type="ORF">C7954_1423</name>
    <name evidence="2" type="ORF">C8C78_1193</name>
    <name evidence="3" type="ORF">SAMN04488597_12054</name>
    <name evidence="4" type="ORF">SAMN04488598_1184</name>
    <name evidence="6" type="ORF">SAMN04515652_1194</name>
    <name evidence="5" type="ORF">SAMN04515654_1414</name>
</gene>
<reference evidence="5 10" key="2">
    <citation type="submission" date="2016-10" db="EMBL/GenBank/DDBJ databases">
        <authorList>
            <person name="de Groot N.N."/>
        </authorList>
    </citation>
    <scope>NUCLEOTIDE SEQUENCE [LARGE SCALE GENOMIC DNA]</scope>
    <source>
        <strain evidence="5 10">WG7</strain>
    </source>
</reference>
<dbReference type="EMBL" id="FNEH01000041">
    <property type="protein sequence ID" value="SDJ28796.1"/>
    <property type="molecule type" value="Genomic_DNA"/>
</dbReference>
<evidence type="ECO:0000313" key="12">
    <source>
        <dbReference type="Proteomes" id="UP000247389"/>
    </source>
</evidence>
<name>A0A1G6QZH1_9FIRM</name>
<dbReference type="EMBL" id="FMYT01000020">
    <property type="protein sequence ID" value="SDC97593.1"/>
    <property type="molecule type" value="Genomic_DNA"/>
</dbReference>
<dbReference type="GeneID" id="57013808"/>
<evidence type="ECO:0000313" key="9">
    <source>
        <dbReference type="Proteomes" id="UP000198612"/>
    </source>
</evidence>
<evidence type="ECO:0000313" key="6">
    <source>
        <dbReference type="EMBL" id="SET03582.1"/>
    </source>
</evidence>
<keyword evidence="1" id="KW-0812">Transmembrane</keyword>
<evidence type="ECO:0000313" key="15">
    <source>
        <dbReference type="Proteomes" id="UP000324896"/>
    </source>
</evidence>
<protein>
    <submittedName>
        <fullName evidence="3">Uncharacterized protein</fullName>
    </submittedName>
</protein>
<organism evidence="3 15">
    <name type="scientific">Halanaerobium congolense</name>
    <dbReference type="NCBI Taxonomy" id="54121"/>
    <lineage>
        <taxon>Bacteria</taxon>
        <taxon>Bacillati</taxon>
        <taxon>Bacillota</taxon>
        <taxon>Clostridia</taxon>
        <taxon>Halanaerobiales</taxon>
        <taxon>Halanaerobiaceae</taxon>
        <taxon>Halanaerobium</taxon>
    </lineage>
</organism>
<dbReference type="RefSeq" id="WP_073158684.1">
    <property type="nucleotide sequence ID" value="NZ_FMYT01000020.1"/>
</dbReference>
<dbReference type="Proteomes" id="UP000247389">
    <property type="component" value="Unassembled WGS sequence"/>
</dbReference>
<dbReference type="Proteomes" id="UP000198945">
    <property type="component" value="Unassembled WGS sequence"/>
</dbReference>
<evidence type="ECO:0000313" key="8">
    <source>
        <dbReference type="EMBL" id="TDX37107.1"/>
    </source>
</evidence>
<reference evidence="9 11" key="1">
    <citation type="submission" date="2016-10" db="EMBL/GenBank/DDBJ databases">
        <authorList>
            <person name="Varghese N."/>
            <person name="Submissions S."/>
        </authorList>
    </citation>
    <scope>NUCLEOTIDE SEQUENCE [LARGE SCALE GENOMIC DNA]</scope>
    <source>
        <strain evidence="3 15">WG10</strain>
        <strain evidence="4 11">WG2</strain>
        <strain evidence="6 9">WG5</strain>
    </source>
</reference>
<evidence type="ECO:0000313" key="14">
    <source>
        <dbReference type="Proteomes" id="UP000295758"/>
    </source>
</evidence>
<dbReference type="EMBL" id="SOAA01000020">
    <property type="protein sequence ID" value="TDS28679.1"/>
    <property type="molecule type" value="Genomic_DNA"/>
</dbReference>
<dbReference type="EMBL" id="QICM01000019">
    <property type="protein sequence ID" value="PXV64163.1"/>
    <property type="molecule type" value="Genomic_DNA"/>
</dbReference>
<evidence type="ECO:0000313" key="3">
    <source>
        <dbReference type="EMBL" id="SDC97593.1"/>
    </source>
</evidence>
<evidence type="ECO:0000313" key="13">
    <source>
        <dbReference type="Proteomes" id="UP000295472"/>
    </source>
</evidence>
<evidence type="ECO:0000313" key="2">
    <source>
        <dbReference type="EMBL" id="PXV64163.1"/>
    </source>
</evidence>
<feature type="transmembrane region" description="Helical" evidence="1">
    <location>
        <begin position="68"/>
        <end position="87"/>
    </location>
</feature>
<dbReference type="EMBL" id="FNBJ01000018">
    <property type="protein sequence ID" value="SDF63630.1"/>
    <property type="molecule type" value="Genomic_DNA"/>
</dbReference>
<dbReference type="AlphaFoldDB" id="A0A1G6QZH1"/>
<proteinExistence type="predicted"/>
<reference evidence="8 13" key="4">
    <citation type="submission" date="2019-03" db="EMBL/GenBank/DDBJ databases">
        <title>Subsurface microbial communities from deep shales in Ohio and West Virginia, USA.</title>
        <authorList>
            <person name="Wrighton K."/>
        </authorList>
    </citation>
    <scope>NUCLEOTIDE SEQUENCE [LARGE SCALE GENOMIC DNA]</scope>
    <source>
        <strain evidence="8 13">DSMZ 11287</strain>
        <strain evidence="2 12">MSL28</strain>
    </source>
</reference>
<evidence type="ECO:0000313" key="4">
    <source>
        <dbReference type="EMBL" id="SDF63630.1"/>
    </source>
</evidence>
<evidence type="ECO:0000313" key="5">
    <source>
        <dbReference type="EMBL" id="SDJ28796.1"/>
    </source>
</evidence>
<dbReference type="EMBL" id="SOEF01000042">
    <property type="protein sequence ID" value="TDX37107.1"/>
    <property type="molecule type" value="Genomic_DNA"/>
</dbReference>
<dbReference type="Proteomes" id="UP000199519">
    <property type="component" value="Unassembled WGS sequence"/>
</dbReference>
<feature type="transmembrane region" description="Helical" evidence="1">
    <location>
        <begin position="37"/>
        <end position="56"/>
    </location>
</feature>
<dbReference type="OrthoDB" id="1908850at2"/>
<evidence type="ECO:0000256" key="1">
    <source>
        <dbReference type="SAM" id="Phobius"/>
    </source>
</evidence>
<dbReference type="STRING" id="54121.SAMN04515653_14215"/>
<keyword evidence="1" id="KW-0472">Membrane</keyword>
<dbReference type="Pfam" id="PF21846">
    <property type="entry name" value="DUF6905"/>
    <property type="match status" value="1"/>
</dbReference>
<evidence type="ECO:0000313" key="11">
    <source>
        <dbReference type="Proteomes" id="UP000199519"/>
    </source>
</evidence>
<dbReference type="InterPro" id="IPR054200">
    <property type="entry name" value="DUF6905"/>
</dbReference>
<reference evidence="7 14" key="3">
    <citation type="submission" date="2019-03" db="EMBL/GenBank/DDBJ databases">
        <title>Deep subsurface shale carbon reservoir microbial communities from Ohio and West Virginia, USA.</title>
        <authorList>
            <person name="Wrighton K."/>
        </authorList>
    </citation>
    <scope>NUCLEOTIDE SEQUENCE [LARGE SCALE GENOMIC DNA]</scope>
    <source>
        <strain evidence="7 14">UTICA-S4D12</strain>
    </source>
</reference>
<feature type="transmembrane region" description="Helical" evidence="1">
    <location>
        <begin position="12"/>
        <end position="31"/>
    </location>
</feature>
<dbReference type="Proteomes" id="UP000198612">
    <property type="component" value="Unassembled WGS sequence"/>
</dbReference>
<keyword evidence="1" id="KW-1133">Transmembrane helix</keyword>
<dbReference type="EMBL" id="FOHG01000019">
    <property type="protein sequence ID" value="SET03582.1"/>
    <property type="molecule type" value="Genomic_DNA"/>
</dbReference>
<evidence type="ECO:0000313" key="7">
    <source>
        <dbReference type="EMBL" id="TDS28679.1"/>
    </source>
</evidence>
<accession>A0A1G6QZH1</accession>
<sequence length="119" mass="11946">MKRQLGTMVGGAIAGVFVFNIWGILAGTAALGDAGGWLGGLLIVGFIWTVNHYVGVIYNPEGSVSIDMATAIAVAGTMQGVFGGAPISAALPTLLWVAVGAILGGTFAAVVQKAIAEEE</sequence>
<dbReference type="Proteomes" id="UP000324896">
    <property type="component" value="Unassembled WGS sequence"/>
</dbReference>
<keyword evidence="11" id="KW-1185">Reference proteome</keyword>
<feature type="transmembrane region" description="Helical" evidence="1">
    <location>
        <begin position="93"/>
        <end position="111"/>
    </location>
</feature>
<dbReference type="Proteomes" id="UP000295472">
    <property type="component" value="Unassembled WGS sequence"/>
</dbReference>
<evidence type="ECO:0000313" key="10">
    <source>
        <dbReference type="Proteomes" id="UP000198945"/>
    </source>
</evidence>